<keyword evidence="2" id="KW-1185">Reference proteome</keyword>
<name>A0A1G6YIE8_9PROT</name>
<organism evidence="1 2">
    <name type="scientific">Rhodospira trueperi</name>
    <dbReference type="NCBI Taxonomy" id="69960"/>
    <lineage>
        <taxon>Bacteria</taxon>
        <taxon>Pseudomonadati</taxon>
        <taxon>Pseudomonadota</taxon>
        <taxon>Alphaproteobacteria</taxon>
        <taxon>Rhodospirillales</taxon>
        <taxon>Rhodospirillaceae</taxon>
        <taxon>Rhodospira</taxon>
    </lineage>
</organism>
<accession>A0A1G6YIE8</accession>
<reference evidence="1 2" key="1">
    <citation type="submission" date="2016-10" db="EMBL/GenBank/DDBJ databases">
        <authorList>
            <person name="de Groot N.N."/>
        </authorList>
    </citation>
    <scope>NUCLEOTIDE SEQUENCE [LARGE SCALE GENOMIC DNA]</scope>
    <source>
        <strain evidence="1 2">ATCC 700224</strain>
    </source>
</reference>
<sequence length="634" mass="68795">MTRVNTTQTNFTAGELSSDLYGRSDLRAYVNGAAKLRNVFLRPTGGVSRRDGLRHIASLPGRARLISFEFNTEQSYLLVLTDGRLDVYLDGTYAFHTVAPWTAAHLPELTWTQMADTLLVVHPEVEPRRITRASHTSWTLRTWDYPTEGDRVYEPYYRFANPLISLTPSSTVGSVTLIASSAVFTADHVGTRLLLRGKPVSITGYTSGTEVAATIHEEIENANATREWVEQALSSAHGYARSVTFHKNRLVIGGSRDVPHHIWMSQVGDLFNFDTGEGLDDEAISFELLSDQLNAIRAVFSASDLQVFTSGAEWVVAGAPLTPKSVTTARQTRIGTLGPHSVPPRRVDGATLFVGATGRDLREYLFTDLEQAYQAADLALLARHLIRDPVDMDYDPVRRLLHVVMADGTLATMTNYRAERITAWMLQETDGAIHAVAEVGGAVYVAVDRENGVGLERFDADVPLDAALPGSDTTPRQSWSGLDHLNGRTVRILADGADAGTKTVSGGSVTLDGPASAVIIGLPFTHEIAPLPPAIDGGRGGGPGTLIRLIRATFRLRDTAALWVDTGDGPRAQPFQALGSHAVLDQPPTPVTGDLSIRALGWQRDPMVPLWRVVQDAPLPCTVLSVTSEVKVTD</sequence>
<protein>
    <submittedName>
        <fullName evidence="1">Uncharacterized protein</fullName>
    </submittedName>
</protein>
<dbReference type="OrthoDB" id="5438497at2"/>
<dbReference type="RefSeq" id="WP_092782209.1">
    <property type="nucleotide sequence ID" value="NZ_FNAP01000002.1"/>
</dbReference>
<dbReference type="AlphaFoldDB" id="A0A1G6YIE8"/>
<dbReference type="EMBL" id="FNAP01000002">
    <property type="protein sequence ID" value="SDD89497.1"/>
    <property type="molecule type" value="Genomic_DNA"/>
</dbReference>
<gene>
    <name evidence="1" type="ORF">SAMN05421720_1024</name>
</gene>
<evidence type="ECO:0000313" key="2">
    <source>
        <dbReference type="Proteomes" id="UP000199412"/>
    </source>
</evidence>
<proteinExistence type="predicted"/>
<evidence type="ECO:0000313" key="1">
    <source>
        <dbReference type="EMBL" id="SDD89497.1"/>
    </source>
</evidence>
<dbReference type="STRING" id="69960.SAMN05421720_1024"/>
<dbReference type="Proteomes" id="UP000199412">
    <property type="component" value="Unassembled WGS sequence"/>
</dbReference>